<keyword evidence="1" id="KW-1185">Reference proteome</keyword>
<protein>
    <submittedName>
        <fullName evidence="2">PPM-type phosphatase domain-containing protein</fullName>
    </submittedName>
</protein>
<evidence type="ECO:0000313" key="1">
    <source>
        <dbReference type="Proteomes" id="UP000492821"/>
    </source>
</evidence>
<proteinExistence type="predicted"/>
<accession>A0A7E4WA05</accession>
<dbReference type="AlphaFoldDB" id="A0A7E4WA05"/>
<sequence length="90" mass="9957">MTLSEQSSQGKTLAVLVADGYAVRCIANCLLRRQHPATDQGMGIVIDFRRVKNDTIRGIGSDARNVGISRIRTTPIFWRIGGQRNRGCNK</sequence>
<dbReference type="WBParaSite" id="Pan_g793.t1">
    <property type="protein sequence ID" value="Pan_g793.t1"/>
    <property type="gene ID" value="Pan_g793"/>
</dbReference>
<evidence type="ECO:0000313" key="2">
    <source>
        <dbReference type="WBParaSite" id="Pan_g793.t1"/>
    </source>
</evidence>
<reference evidence="2" key="2">
    <citation type="submission" date="2020-10" db="UniProtKB">
        <authorList>
            <consortium name="WormBaseParasite"/>
        </authorList>
    </citation>
    <scope>IDENTIFICATION</scope>
</reference>
<name>A0A7E4WA05_PANRE</name>
<reference evidence="1" key="1">
    <citation type="journal article" date="2013" name="Genetics">
        <title>The draft genome and transcriptome of Panagrellus redivivus are shaped by the harsh demands of a free-living lifestyle.</title>
        <authorList>
            <person name="Srinivasan J."/>
            <person name="Dillman A.R."/>
            <person name="Macchietto M.G."/>
            <person name="Heikkinen L."/>
            <person name="Lakso M."/>
            <person name="Fracchia K.M."/>
            <person name="Antoshechkin I."/>
            <person name="Mortazavi A."/>
            <person name="Wong G."/>
            <person name="Sternberg P.W."/>
        </authorList>
    </citation>
    <scope>NUCLEOTIDE SEQUENCE [LARGE SCALE GENOMIC DNA]</scope>
    <source>
        <strain evidence="1">MT8872</strain>
    </source>
</reference>
<dbReference type="Proteomes" id="UP000492821">
    <property type="component" value="Unassembled WGS sequence"/>
</dbReference>
<organism evidence="1 2">
    <name type="scientific">Panagrellus redivivus</name>
    <name type="common">Microworm</name>
    <dbReference type="NCBI Taxonomy" id="6233"/>
    <lineage>
        <taxon>Eukaryota</taxon>
        <taxon>Metazoa</taxon>
        <taxon>Ecdysozoa</taxon>
        <taxon>Nematoda</taxon>
        <taxon>Chromadorea</taxon>
        <taxon>Rhabditida</taxon>
        <taxon>Tylenchina</taxon>
        <taxon>Panagrolaimomorpha</taxon>
        <taxon>Panagrolaimoidea</taxon>
        <taxon>Panagrolaimidae</taxon>
        <taxon>Panagrellus</taxon>
    </lineage>
</organism>